<keyword evidence="2" id="KW-1185">Reference proteome</keyword>
<dbReference type="EMBL" id="LGRX02031952">
    <property type="protein sequence ID" value="KAK3244350.1"/>
    <property type="molecule type" value="Genomic_DNA"/>
</dbReference>
<protein>
    <submittedName>
        <fullName evidence="1">Uncharacterized protein</fullName>
    </submittedName>
</protein>
<gene>
    <name evidence="1" type="ORF">CYMTET_46031</name>
</gene>
<comment type="caution">
    <text evidence="1">The sequence shown here is derived from an EMBL/GenBank/DDBJ whole genome shotgun (WGS) entry which is preliminary data.</text>
</comment>
<evidence type="ECO:0000313" key="1">
    <source>
        <dbReference type="EMBL" id="KAK3244350.1"/>
    </source>
</evidence>
<organism evidence="1 2">
    <name type="scientific">Cymbomonas tetramitiformis</name>
    <dbReference type="NCBI Taxonomy" id="36881"/>
    <lineage>
        <taxon>Eukaryota</taxon>
        <taxon>Viridiplantae</taxon>
        <taxon>Chlorophyta</taxon>
        <taxon>Pyramimonadophyceae</taxon>
        <taxon>Pyramimonadales</taxon>
        <taxon>Pyramimonadaceae</taxon>
        <taxon>Cymbomonas</taxon>
    </lineage>
</organism>
<evidence type="ECO:0000313" key="2">
    <source>
        <dbReference type="Proteomes" id="UP001190700"/>
    </source>
</evidence>
<proteinExistence type="predicted"/>
<dbReference type="Proteomes" id="UP001190700">
    <property type="component" value="Unassembled WGS sequence"/>
</dbReference>
<dbReference type="AlphaFoldDB" id="A0AAE0BYT2"/>
<sequence>MGPAPAAKKANTAVQQPLACEVVKKYPGQQQVEEDVLIDPDHAGYWIRLDQWNRFRHDTFKDNRGAELRFIPSDTISNTVAADSAASDPKDNATKAPVYVYGSAPARSVTGDFDQLALYCEHESQLPIHAAVFFADCASKKAASANIEQVFSGAGSLLGDFHTGSMGADLLEA</sequence>
<accession>A0AAE0BYT2</accession>
<name>A0AAE0BYT2_9CHLO</name>
<reference evidence="1 2" key="1">
    <citation type="journal article" date="2015" name="Genome Biol. Evol.">
        <title>Comparative Genomics of a Bacterivorous Green Alga Reveals Evolutionary Causalities and Consequences of Phago-Mixotrophic Mode of Nutrition.</title>
        <authorList>
            <person name="Burns J.A."/>
            <person name="Paasch A."/>
            <person name="Narechania A."/>
            <person name="Kim E."/>
        </authorList>
    </citation>
    <scope>NUCLEOTIDE SEQUENCE [LARGE SCALE GENOMIC DNA]</scope>
    <source>
        <strain evidence="1 2">PLY_AMNH</strain>
    </source>
</reference>